<dbReference type="Pfam" id="PF25372">
    <property type="entry name" value="DUF7885"/>
    <property type="match status" value="1"/>
</dbReference>
<dbReference type="InterPro" id="IPR057207">
    <property type="entry name" value="FBXL15_LRR"/>
</dbReference>
<dbReference type="Proteomes" id="UP000824120">
    <property type="component" value="Chromosome 4"/>
</dbReference>
<name>A0A9J5ZLN2_SOLCO</name>
<dbReference type="SMART" id="SM00367">
    <property type="entry name" value="LRR_CC"/>
    <property type="match status" value="8"/>
</dbReference>
<comment type="caution">
    <text evidence="5">The sequence shown here is derived from an EMBL/GenBank/DDBJ whole genome shotgun (WGS) entry which is preliminary data.</text>
</comment>
<dbReference type="GO" id="GO:0019005">
    <property type="term" value="C:SCF ubiquitin ligase complex"/>
    <property type="evidence" value="ECO:0007669"/>
    <property type="project" value="TreeGrafter"/>
</dbReference>
<dbReference type="SUPFAM" id="SSF81383">
    <property type="entry name" value="F-box domain"/>
    <property type="match status" value="1"/>
</dbReference>
<gene>
    <name evidence="5" type="ORF">H5410_024317</name>
</gene>
<dbReference type="InterPro" id="IPR006553">
    <property type="entry name" value="Leu-rich_rpt_Cys-con_subtyp"/>
</dbReference>
<reference evidence="5 6" key="1">
    <citation type="submission" date="2020-09" db="EMBL/GenBank/DDBJ databases">
        <title>De no assembly of potato wild relative species, Solanum commersonii.</title>
        <authorList>
            <person name="Cho K."/>
        </authorList>
    </citation>
    <scope>NUCLEOTIDE SEQUENCE [LARGE SCALE GENOMIC DNA]</scope>
    <source>
        <strain evidence="5">LZ3.2</strain>
        <tissue evidence="5">Leaf</tissue>
    </source>
</reference>
<evidence type="ECO:0000259" key="3">
    <source>
        <dbReference type="Pfam" id="PF18511"/>
    </source>
</evidence>
<proteinExistence type="predicted"/>
<evidence type="ECO:0000259" key="4">
    <source>
        <dbReference type="Pfam" id="PF25372"/>
    </source>
</evidence>
<dbReference type="CDD" id="cd22159">
    <property type="entry name" value="F-box_AtTIR1-like"/>
    <property type="match status" value="1"/>
</dbReference>
<dbReference type="EMBL" id="JACXVP010000004">
    <property type="protein sequence ID" value="KAG5613036.1"/>
    <property type="molecule type" value="Genomic_DNA"/>
</dbReference>
<feature type="region of interest" description="Disordered" evidence="1">
    <location>
        <begin position="451"/>
        <end position="470"/>
    </location>
</feature>
<dbReference type="Gene3D" id="1.10.472.10">
    <property type="entry name" value="Cyclin-like"/>
    <property type="match status" value="1"/>
</dbReference>
<keyword evidence="6" id="KW-1185">Reference proteome</keyword>
<accession>A0A9J5ZLN2</accession>
<dbReference type="InterPro" id="IPR001611">
    <property type="entry name" value="Leu-rich_rpt"/>
</dbReference>
<feature type="domain" description="F-box/LRR-repeat protein 15-like leucin rich repeat" evidence="4">
    <location>
        <begin position="279"/>
        <end position="438"/>
    </location>
</feature>
<dbReference type="AlphaFoldDB" id="A0A9J5ZLN2"/>
<protein>
    <submittedName>
        <fullName evidence="5">Uncharacterized protein</fullName>
    </submittedName>
</protein>
<sequence>MGQSASTVAGAQNRIKFRSSPVISSMKEIDDSDDVIDVFEVGEFDYSSNIPDECLACIFHFLSSGDRKSSSLVCRRWLHVEGQSRHRLSLNAQSELVAVVPVIFSRFDSVTKLALKCDRRSASIGDEALVLISLRCRNLTRLKLRSCRELTDTGMESFAKNCKGLKKLSCGSCAFGAKGMNAVLNNCSALEELSVKRLRGITDGAAAEPIGPGVAGGSLRVICLKELYNGQCFGPLIIGSKSLRTLKLFRCSGDWDKILEVIAEQVSELVEIHLERLQVSDTGLAAISKCSILEILHLVKTPECTNNGLKTVAENCKLLRKLHIDGWKTNRISDDGLIAVAKHCPNLQELVLIGVNPTCASLEKLATNCLNLERLALCGSETVGDPELSCIAAKCIALRKLCIKSCPVSDQGMEALASGCPNLVKVKVKKCRLVTSGSADWLRTTRGSVTVNLDTPEPENPDASASDGGVPEVGNEIRQVAGQVRGVSIASSSTGRSNSFKARLGLTTGRNLAFQTTGSMHREGSRMKEEVCSCLRARLVEFLIQSAQDLQVSPIVKYSALSLFADRFYTALTGEETKDAKSWLLRPLRESNLQLFALVAIWISSKIHDSPSLSVKSFKSLADITIKEQHFTTKDFLEAELVLMQVLKFEIGMLSIPFRFFEDLLTKFSEVARVGKQLSLEACMDIMDLIYEKGEISSFNCSSHHLGASIVVAAYAITVPLQKSEFPILVWVKFVTSCSEEDIVDTVKNILMHVFEA</sequence>
<dbReference type="SUPFAM" id="SSF52047">
    <property type="entry name" value="RNI-like"/>
    <property type="match status" value="1"/>
</dbReference>
<evidence type="ECO:0000313" key="6">
    <source>
        <dbReference type="Proteomes" id="UP000824120"/>
    </source>
</evidence>
<dbReference type="PANTHER" id="PTHR13318:SF277">
    <property type="entry name" value="LEUCINE-RICH REPEAT DOMAIN SUPERFAMILY, F-BOX-LIKE DOMAIN SUPERFAMILY"/>
    <property type="match status" value="1"/>
</dbReference>
<evidence type="ECO:0000259" key="2">
    <source>
        <dbReference type="Pfam" id="PF00134"/>
    </source>
</evidence>
<dbReference type="FunFam" id="3.80.10.10:FF:000449">
    <property type="entry name" value="F-box protein SKIP2"/>
    <property type="match status" value="1"/>
</dbReference>
<dbReference type="PANTHER" id="PTHR13318">
    <property type="entry name" value="PARTNER OF PAIRED, ISOFORM B-RELATED"/>
    <property type="match status" value="1"/>
</dbReference>
<evidence type="ECO:0000256" key="1">
    <source>
        <dbReference type="SAM" id="MobiDB-lite"/>
    </source>
</evidence>
<dbReference type="InterPro" id="IPR032675">
    <property type="entry name" value="LRR_dom_sf"/>
</dbReference>
<dbReference type="FunFam" id="1.20.1280.50:FF:000005">
    <property type="entry name" value="F-box/LRR-repeat protein 3 isoform X1"/>
    <property type="match status" value="1"/>
</dbReference>
<dbReference type="Gene3D" id="1.20.1280.50">
    <property type="match status" value="1"/>
</dbReference>
<dbReference type="OrthoDB" id="423607at2759"/>
<dbReference type="InterPro" id="IPR036047">
    <property type="entry name" value="F-box-like_dom_sf"/>
</dbReference>
<dbReference type="Pfam" id="PF13516">
    <property type="entry name" value="LRR_6"/>
    <property type="match status" value="1"/>
</dbReference>
<dbReference type="GO" id="GO:0031146">
    <property type="term" value="P:SCF-dependent proteasomal ubiquitin-dependent protein catabolic process"/>
    <property type="evidence" value="ECO:0007669"/>
    <property type="project" value="TreeGrafter"/>
</dbReference>
<evidence type="ECO:0000313" key="5">
    <source>
        <dbReference type="EMBL" id="KAG5613036.1"/>
    </source>
</evidence>
<dbReference type="InterPro" id="IPR041567">
    <property type="entry name" value="COI1_F-box"/>
</dbReference>
<feature type="domain" description="Cyclin N-terminal" evidence="2">
    <location>
        <begin position="531"/>
        <end position="651"/>
    </location>
</feature>
<organism evidence="5 6">
    <name type="scientific">Solanum commersonii</name>
    <name type="common">Commerson's wild potato</name>
    <name type="synonym">Commerson's nightshade</name>
    <dbReference type="NCBI Taxonomy" id="4109"/>
    <lineage>
        <taxon>Eukaryota</taxon>
        <taxon>Viridiplantae</taxon>
        <taxon>Streptophyta</taxon>
        <taxon>Embryophyta</taxon>
        <taxon>Tracheophyta</taxon>
        <taxon>Spermatophyta</taxon>
        <taxon>Magnoliopsida</taxon>
        <taxon>eudicotyledons</taxon>
        <taxon>Gunneridae</taxon>
        <taxon>Pentapetalae</taxon>
        <taxon>asterids</taxon>
        <taxon>lamiids</taxon>
        <taxon>Solanales</taxon>
        <taxon>Solanaceae</taxon>
        <taxon>Solanoideae</taxon>
        <taxon>Solaneae</taxon>
        <taxon>Solanum</taxon>
    </lineage>
</organism>
<dbReference type="Gene3D" id="3.80.10.10">
    <property type="entry name" value="Ribonuclease Inhibitor"/>
    <property type="match status" value="2"/>
</dbReference>
<dbReference type="InterPro" id="IPR006671">
    <property type="entry name" value="Cyclin_N"/>
</dbReference>
<dbReference type="Pfam" id="PF18511">
    <property type="entry name" value="F-box_5"/>
    <property type="match status" value="1"/>
</dbReference>
<feature type="domain" description="COI1 F-box" evidence="3">
    <location>
        <begin position="48"/>
        <end position="86"/>
    </location>
</feature>
<dbReference type="Pfam" id="PF00134">
    <property type="entry name" value="Cyclin_N"/>
    <property type="match status" value="1"/>
</dbReference>
<dbReference type="SUPFAM" id="SSF47954">
    <property type="entry name" value="Cyclin-like"/>
    <property type="match status" value="1"/>
</dbReference>
<dbReference type="GO" id="GO:0005737">
    <property type="term" value="C:cytoplasm"/>
    <property type="evidence" value="ECO:0007669"/>
    <property type="project" value="UniProtKB-ARBA"/>
</dbReference>
<dbReference type="InterPro" id="IPR036915">
    <property type="entry name" value="Cyclin-like_sf"/>
</dbReference>